<proteinExistence type="inferred from homology"/>
<dbReference type="CDD" id="cd11386">
    <property type="entry name" value="MCP_signal"/>
    <property type="match status" value="1"/>
</dbReference>
<evidence type="ECO:0000313" key="8">
    <source>
        <dbReference type="EMBL" id="MBD8527788.1"/>
    </source>
</evidence>
<gene>
    <name evidence="8" type="ORF">IFO71_18735</name>
</gene>
<keyword evidence="3" id="KW-0807">Transducer</keyword>
<organism evidence="8 9">
    <name type="scientific">Pseudomarimonas arenosa</name>
    <dbReference type="NCBI Taxonomy" id="2774145"/>
    <lineage>
        <taxon>Bacteria</taxon>
        <taxon>Pseudomonadati</taxon>
        <taxon>Pseudomonadota</taxon>
        <taxon>Gammaproteobacteria</taxon>
        <taxon>Lysobacterales</taxon>
        <taxon>Lysobacteraceae</taxon>
        <taxon>Pseudomarimonas</taxon>
    </lineage>
</organism>
<dbReference type="InterPro" id="IPR003660">
    <property type="entry name" value="HAMP_dom"/>
</dbReference>
<dbReference type="Proteomes" id="UP000613768">
    <property type="component" value="Unassembled WGS sequence"/>
</dbReference>
<comment type="caution">
    <text evidence="8">The sequence shown here is derived from an EMBL/GenBank/DDBJ whole genome shotgun (WGS) entry which is preliminary data.</text>
</comment>
<dbReference type="SUPFAM" id="SSF58104">
    <property type="entry name" value="Methyl-accepting chemotaxis protein (MCP) signaling domain"/>
    <property type="match status" value="1"/>
</dbReference>
<dbReference type="GO" id="GO:0004888">
    <property type="term" value="F:transmembrane signaling receptor activity"/>
    <property type="evidence" value="ECO:0007669"/>
    <property type="project" value="TreeGrafter"/>
</dbReference>
<comment type="similarity">
    <text evidence="2">Belongs to the methyl-accepting chemotaxis (MCP) protein family.</text>
</comment>
<feature type="domain" description="Methyl-accepting transducer" evidence="6">
    <location>
        <begin position="470"/>
        <end position="699"/>
    </location>
</feature>
<feature type="region of interest" description="Disordered" evidence="5">
    <location>
        <begin position="513"/>
        <end position="549"/>
    </location>
</feature>
<dbReference type="EMBL" id="JACYTR010000065">
    <property type="protein sequence ID" value="MBD8527788.1"/>
    <property type="molecule type" value="Genomic_DNA"/>
</dbReference>
<dbReference type="Gene3D" id="1.10.287.950">
    <property type="entry name" value="Methyl-accepting chemotaxis protein"/>
    <property type="match status" value="1"/>
</dbReference>
<protein>
    <recommendedName>
        <fullName evidence="10">Methyl-accepting chemotaxis protein</fullName>
    </recommendedName>
</protein>
<dbReference type="PROSITE" id="PS50111">
    <property type="entry name" value="CHEMOTAXIS_TRANSDUC_2"/>
    <property type="match status" value="1"/>
</dbReference>
<feature type="coiled-coil region" evidence="4">
    <location>
        <begin position="450"/>
        <end position="509"/>
    </location>
</feature>
<reference evidence="8 9" key="1">
    <citation type="submission" date="2020-09" db="EMBL/GenBank/DDBJ databases">
        <title>Pseudoxanthomonas sp. CAU 1598 isolated from sand of Yaerae Beach.</title>
        <authorList>
            <person name="Kim W."/>
        </authorList>
    </citation>
    <scope>NUCLEOTIDE SEQUENCE [LARGE SCALE GENOMIC DNA]</scope>
    <source>
        <strain evidence="8 9">CAU 1598</strain>
    </source>
</reference>
<accession>A0AAW3ZPA7</accession>
<dbReference type="RefSeq" id="WP_192031210.1">
    <property type="nucleotide sequence ID" value="NZ_JACYTR010000065.1"/>
</dbReference>
<feature type="domain" description="HAMP" evidence="7">
    <location>
        <begin position="426"/>
        <end position="465"/>
    </location>
</feature>
<evidence type="ECO:0000256" key="2">
    <source>
        <dbReference type="ARBA" id="ARBA00029447"/>
    </source>
</evidence>
<keyword evidence="4" id="KW-0175">Coiled coil</keyword>
<keyword evidence="9" id="KW-1185">Reference proteome</keyword>
<evidence type="ECO:0000256" key="1">
    <source>
        <dbReference type="ARBA" id="ARBA00022481"/>
    </source>
</evidence>
<keyword evidence="1" id="KW-0488">Methylation</keyword>
<dbReference type="InterPro" id="IPR004089">
    <property type="entry name" value="MCPsignal_dom"/>
</dbReference>
<evidence type="ECO:0000313" key="9">
    <source>
        <dbReference type="Proteomes" id="UP000613768"/>
    </source>
</evidence>
<dbReference type="PANTHER" id="PTHR43531">
    <property type="entry name" value="PROTEIN ICFG"/>
    <property type="match status" value="1"/>
</dbReference>
<evidence type="ECO:0008006" key="10">
    <source>
        <dbReference type="Google" id="ProtNLM"/>
    </source>
</evidence>
<dbReference type="GO" id="GO:0005886">
    <property type="term" value="C:plasma membrane"/>
    <property type="evidence" value="ECO:0007669"/>
    <property type="project" value="TreeGrafter"/>
</dbReference>
<dbReference type="GO" id="GO:0006935">
    <property type="term" value="P:chemotaxis"/>
    <property type="evidence" value="ECO:0007669"/>
    <property type="project" value="TreeGrafter"/>
</dbReference>
<feature type="compositionally biased region" description="Polar residues" evidence="5">
    <location>
        <begin position="537"/>
        <end position="548"/>
    </location>
</feature>
<dbReference type="InterPro" id="IPR051310">
    <property type="entry name" value="MCP_chemotaxis"/>
</dbReference>
<evidence type="ECO:0000256" key="3">
    <source>
        <dbReference type="PROSITE-ProRule" id="PRU00284"/>
    </source>
</evidence>
<evidence type="ECO:0000256" key="5">
    <source>
        <dbReference type="SAM" id="MobiDB-lite"/>
    </source>
</evidence>
<dbReference type="AlphaFoldDB" id="A0AAW3ZPA7"/>
<evidence type="ECO:0000259" key="7">
    <source>
        <dbReference type="PROSITE" id="PS50885"/>
    </source>
</evidence>
<dbReference type="Gene3D" id="3.30.450.20">
    <property type="entry name" value="PAS domain"/>
    <property type="match status" value="1"/>
</dbReference>
<sequence>MRWWKGLGTRITVASILALVLVVWAANWLSAAATSERMEAQLNSAADGIVARLQLSLIEPVWNLNTDQANKLVAVELNFPGLIAAQVSDESGTQIVGLRQRETEDGELLEFTEPPASFYLTREAKIDREGESIGTIRLWLSDITIQQELDAASSADMRKFAGVGIALVLILNLLLRRWVTTPLGQMSQIIGKLVELKPGESLEQISRQQSALKARYGRDSSETGQLTRSLDRFVDLFGELKETTDSAQRAGRGLTCASANLALLDRDGCLVLLNDAFANYLHKEPDVADALGACEGELTGKCKVAESLAAKIGQSLPSLQAPLNLECELAHAHGSLDISPVASTSGERLGYVVQWYDMTEELKQQQLERRIAQELSTVVAAATVGDLKARIQVGDEKGVLAQLAQQVNSLLSGFDNALVKIQDMHHALAAGDLTHRMQEPSWQGAFADVRDNANETLQRLSELVSSLREAAKSVANHAAEIRTSTDDLSRRIEAQAASLEQSAANMKELTDLVGENERDSRDSSQQSTVADEAAQQGGETISRMQSRMSEIGKGSRRIMEIVQLIDDIAFQTNLLALNAAVEAARAGDMGRGFAVVATEVRALAKRAADNAKDIRALLSSSDGEVQQGIRLAGELSTAIASISEAVGSSSRLARKIAEATSQQANSIREVQTVISDLDNITQQNSGIAERTAGVSASLDEKAEVVMSMLARFQLDTTGSSKPSAKKEKRR</sequence>
<name>A0AAW3ZPA7_9GAMM</name>
<evidence type="ECO:0000256" key="4">
    <source>
        <dbReference type="SAM" id="Coils"/>
    </source>
</evidence>
<dbReference type="SMART" id="SM00283">
    <property type="entry name" value="MA"/>
    <property type="match status" value="1"/>
</dbReference>
<dbReference type="Pfam" id="PF00015">
    <property type="entry name" value="MCPsignal"/>
    <property type="match status" value="1"/>
</dbReference>
<dbReference type="PROSITE" id="PS50885">
    <property type="entry name" value="HAMP"/>
    <property type="match status" value="1"/>
</dbReference>
<dbReference type="PANTHER" id="PTHR43531:SF14">
    <property type="entry name" value="METHYL-ACCEPTING CHEMOTAXIS PROTEIN I-RELATED"/>
    <property type="match status" value="1"/>
</dbReference>
<evidence type="ECO:0000259" key="6">
    <source>
        <dbReference type="PROSITE" id="PS50111"/>
    </source>
</evidence>
<dbReference type="GO" id="GO:0007165">
    <property type="term" value="P:signal transduction"/>
    <property type="evidence" value="ECO:0007669"/>
    <property type="project" value="UniProtKB-KW"/>
</dbReference>